<evidence type="ECO:0000313" key="2">
    <source>
        <dbReference type="EMBL" id="SOQ36306.1"/>
    </source>
</evidence>
<organism evidence="2">
    <name type="scientific">Spodoptera frugiperda</name>
    <name type="common">Fall armyworm</name>
    <dbReference type="NCBI Taxonomy" id="7108"/>
    <lineage>
        <taxon>Eukaryota</taxon>
        <taxon>Metazoa</taxon>
        <taxon>Ecdysozoa</taxon>
        <taxon>Arthropoda</taxon>
        <taxon>Hexapoda</taxon>
        <taxon>Insecta</taxon>
        <taxon>Pterygota</taxon>
        <taxon>Neoptera</taxon>
        <taxon>Endopterygota</taxon>
        <taxon>Lepidoptera</taxon>
        <taxon>Glossata</taxon>
        <taxon>Ditrysia</taxon>
        <taxon>Noctuoidea</taxon>
        <taxon>Noctuidae</taxon>
        <taxon>Amphipyrinae</taxon>
        <taxon>Spodoptera</taxon>
    </lineage>
</organism>
<dbReference type="EMBL" id="ODYU01000879">
    <property type="protein sequence ID" value="SOQ36306.1"/>
    <property type="molecule type" value="Genomic_DNA"/>
</dbReference>
<feature type="region of interest" description="Disordered" evidence="1">
    <location>
        <begin position="46"/>
        <end position="65"/>
    </location>
</feature>
<proteinExistence type="predicted"/>
<gene>
    <name evidence="2" type="ORF">SFRICE_006385</name>
</gene>
<name>A0A2H1V6A6_SPOFR</name>
<reference evidence="2" key="1">
    <citation type="submission" date="2016-07" db="EMBL/GenBank/DDBJ databases">
        <authorList>
            <person name="Bretaudeau A."/>
        </authorList>
    </citation>
    <scope>NUCLEOTIDE SEQUENCE</scope>
    <source>
        <strain evidence="2">Rice</strain>
        <tissue evidence="2">Whole body</tissue>
    </source>
</reference>
<accession>A0A2H1V6A6</accession>
<sequence length="65" mass="6981">MSPRPETTICGSHKELLRAGIKPATRCTAASCLATVPIVQSVNLKSGDPMQMEDDNMVRSNDGSY</sequence>
<dbReference type="AlphaFoldDB" id="A0A2H1V6A6"/>
<evidence type="ECO:0000256" key="1">
    <source>
        <dbReference type="SAM" id="MobiDB-lite"/>
    </source>
</evidence>
<protein>
    <submittedName>
        <fullName evidence="2">SFRICE_006385</fullName>
    </submittedName>
</protein>